<organism evidence="3 4">
    <name type="scientific">Amycolatopsis arida</name>
    <dbReference type="NCBI Taxonomy" id="587909"/>
    <lineage>
        <taxon>Bacteria</taxon>
        <taxon>Bacillati</taxon>
        <taxon>Actinomycetota</taxon>
        <taxon>Actinomycetes</taxon>
        <taxon>Pseudonocardiales</taxon>
        <taxon>Pseudonocardiaceae</taxon>
        <taxon>Amycolatopsis</taxon>
    </lineage>
</organism>
<protein>
    <submittedName>
        <fullName evidence="3">Nucleotide-binding universal stress protein, UspA family</fullName>
    </submittedName>
</protein>
<name>A0A1I5LQA2_9PSEU</name>
<dbReference type="Pfam" id="PF00582">
    <property type="entry name" value="Usp"/>
    <property type="match status" value="2"/>
</dbReference>
<keyword evidence="4" id="KW-1185">Reference proteome</keyword>
<dbReference type="InterPro" id="IPR006016">
    <property type="entry name" value="UspA"/>
</dbReference>
<dbReference type="AlphaFoldDB" id="A0A1I5LQA2"/>
<dbReference type="EMBL" id="FOWW01000001">
    <property type="protein sequence ID" value="SFO99415.1"/>
    <property type="molecule type" value="Genomic_DNA"/>
</dbReference>
<evidence type="ECO:0000313" key="3">
    <source>
        <dbReference type="EMBL" id="SFO99415.1"/>
    </source>
</evidence>
<evidence type="ECO:0000313" key="4">
    <source>
        <dbReference type="Proteomes" id="UP000198727"/>
    </source>
</evidence>
<sequence>MSDSGPVLVGFDGSAAAREAVGWAAREAVNRKVPLVLTHAFNWQPPVAAAGWPPGVAGAWVPTEPLGEEPVRRAAEQQLAEAADQTGKRWPDLDVTTTIQDGPAAPALSEQAARAGAALLVVGASGHSGLSRLLLGSTAAELVHTERRPVVVVRGGDPEEPAQAVAAPVVVGVDGSPTSYRAIGFAFDYAARHGCPLHAVHAWSDTPLTSLVGTGAAEPLGELDGANVGRIADAHLGEWRRRYPDVPLHFDVVADRPARTLLDRAEDARLLVVGSHGRGAFRRALLGSVSHAAVHHANCPVAVLRGSERDDET</sequence>
<dbReference type="Proteomes" id="UP000198727">
    <property type="component" value="Unassembled WGS sequence"/>
</dbReference>
<dbReference type="RefSeq" id="WP_092527539.1">
    <property type="nucleotide sequence ID" value="NZ_FOWW01000001.1"/>
</dbReference>
<dbReference type="InterPro" id="IPR014729">
    <property type="entry name" value="Rossmann-like_a/b/a_fold"/>
</dbReference>
<comment type="similarity">
    <text evidence="1">Belongs to the universal stress protein A family.</text>
</comment>
<dbReference type="PRINTS" id="PR01438">
    <property type="entry name" value="UNVRSLSTRESS"/>
</dbReference>
<dbReference type="OrthoDB" id="5244367at2"/>
<dbReference type="PANTHER" id="PTHR46553">
    <property type="entry name" value="ADENINE NUCLEOTIDE ALPHA HYDROLASES-LIKE SUPERFAMILY PROTEIN"/>
    <property type="match status" value="1"/>
</dbReference>
<accession>A0A1I5LQA2</accession>
<evidence type="ECO:0000259" key="2">
    <source>
        <dbReference type="Pfam" id="PF00582"/>
    </source>
</evidence>
<proteinExistence type="inferred from homology"/>
<feature type="domain" description="UspA" evidence="2">
    <location>
        <begin position="6"/>
        <end position="154"/>
    </location>
</feature>
<dbReference type="SUPFAM" id="SSF52402">
    <property type="entry name" value="Adenine nucleotide alpha hydrolases-like"/>
    <property type="match status" value="2"/>
</dbReference>
<dbReference type="InterPro" id="IPR006015">
    <property type="entry name" value="Universal_stress_UspA"/>
</dbReference>
<feature type="domain" description="UspA" evidence="2">
    <location>
        <begin position="169"/>
        <end position="305"/>
    </location>
</feature>
<evidence type="ECO:0000256" key="1">
    <source>
        <dbReference type="ARBA" id="ARBA00008791"/>
    </source>
</evidence>
<dbReference type="PANTHER" id="PTHR46553:SF3">
    <property type="entry name" value="ADENINE NUCLEOTIDE ALPHA HYDROLASES-LIKE SUPERFAMILY PROTEIN"/>
    <property type="match status" value="1"/>
</dbReference>
<gene>
    <name evidence="3" type="ORF">SAMN05421810_101623</name>
</gene>
<reference evidence="4" key="1">
    <citation type="submission" date="2016-10" db="EMBL/GenBank/DDBJ databases">
        <authorList>
            <person name="Varghese N."/>
            <person name="Submissions S."/>
        </authorList>
    </citation>
    <scope>NUCLEOTIDE SEQUENCE [LARGE SCALE GENOMIC DNA]</scope>
    <source>
        <strain evidence="4">CGMCC 4.5579</strain>
    </source>
</reference>
<dbReference type="Gene3D" id="3.40.50.620">
    <property type="entry name" value="HUPs"/>
    <property type="match status" value="2"/>
</dbReference>